<comment type="caution">
    <text evidence="1">The sequence shown here is derived from an EMBL/GenBank/DDBJ whole genome shotgun (WGS) entry which is preliminary data.</text>
</comment>
<organism evidence="1">
    <name type="scientific">marine sediment metagenome</name>
    <dbReference type="NCBI Taxonomy" id="412755"/>
    <lineage>
        <taxon>unclassified sequences</taxon>
        <taxon>metagenomes</taxon>
        <taxon>ecological metagenomes</taxon>
    </lineage>
</organism>
<accession>X1C9B2</accession>
<feature type="non-terminal residue" evidence="1">
    <location>
        <position position="1"/>
    </location>
</feature>
<proteinExistence type="predicted"/>
<sequence length="32" mass="3407">YLINHIAMLELSEGANAHCVVAMVGVDGHTQL</sequence>
<evidence type="ECO:0000313" key="1">
    <source>
        <dbReference type="EMBL" id="GAH04002.1"/>
    </source>
</evidence>
<dbReference type="EMBL" id="BART01025737">
    <property type="protein sequence ID" value="GAH04002.1"/>
    <property type="molecule type" value="Genomic_DNA"/>
</dbReference>
<gene>
    <name evidence="1" type="ORF">S01H4_46113</name>
</gene>
<dbReference type="AlphaFoldDB" id="X1C9B2"/>
<protein>
    <submittedName>
        <fullName evidence="1">Uncharacterized protein</fullName>
    </submittedName>
</protein>
<reference evidence="1" key="1">
    <citation type="journal article" date="2014" name="Front. Microbiol.">
        <title>High frequency of phylogenetically diverse reductive dehalogenase-homologous genes in deep subseafloor sedimentary metagenomes.</title>
        <authorList>
            <person name="Kawai M."/>
            <person name="Futagami T."/>
            <person name="Toyoda A."/>
            <person name="Takaki Y."/>
            <person name="Nishi S."/>
            <person name="Hori S."/>
            <person name="Arai W."/>
            <person name="Tsubouchi T."/>
            <person name="Morono Y."/>
            <person name="Uchiyama I."/>
            <person name="Ito T."/>
            <person name="Fujiyama A."/>
            <person name="Inagaki F."/>
            <person name="Takami H."/>
        </authorList>
    </citation>
    <scope>NUCLEOTIDE SEQUENCE</scope>
    <source>
        <strain evidence="1">Expedition CK06-06</strain>
    </source>
</reference>
<name>X1C9B2_9ZZZZ</name>